<accession>A0A3N2DB47</accession>
<dbReference type="Proteomes" id="UP000275356">
    <property type="component" value="Unassembled WGS sequence"/>
</dbReference>
<reference evidence="7 8" key="1">
    <citation type="submission" date="2018-11" db="EMBL/GenBank/DDBJ databases">
        <title>Sequencing the genomes of 1000 actinobacteria strains.</title>
        <authorList>
            <person name="Klenk H.-P."/>
        </authorList>
    </citation>
    <scope>NUCLEOTIDE SEQUENCE [LARGE SCALE GENOMIC DNA]</scope>
    <source>
        <strain evidence="7 8">DSM 13521</strain>
    </source>
</reference>
<dbReference type="SUPFAM" id="SSF56281">
    <property type="entry name" value="Metallo-hydrolase/oxidoreductase"/>
    <property type="match status" value="1"/>
</dbReference>
<evidence type="ECO:0000259" key="6">
    <source>
        <dbReference type="SMART" id="SM00849"/>
    </source>
</evidence>
<comment type="similarity">
    <text evidence="2">Belongs to the metallo-beta-lactamase superfamily.</text>
</comment>
<dbReference type="InterPro" id="IPR036866">
    <property type="entry name" value="RibonucZ/Hydroxyglut_hydro"/>
</dbReference>
<feature type="domain" description="Metallo-beta-lactamase" evidence="6">
    <location>
        <begin position="37"/>
        <end position="288"/>
    </location>
</feature>
<dbReference type="EMBL" id="RKHQ01000001">
    <property type="protein sequence ID" value="ROR97029.1"/>
    <property type="molecule type" value="Genomic_DNA"/>
</dbReference>
<gene>
    <name evidence="7" type="ORF">EDD28_1622</name>
</gene>
<dbReference type="Pfam" id="PF00753">
    <property type="entry name" value="Lactamase_B"/>
    <property type="match status" value="1"/>
</dbReference>
<protein>
    <submittedName>
        <fullName evidence="7">Glyoxylase-like metal-dependent hydrolase (Beta-lactamase superfamily II)</fullName>
    </submittedName>
</protein>
<dbReference type="InterPro" id="IPR051013">
    <property type="entry name" value="MBL_superfamily_lactonases"/>
</dbReference>
<dbReference type="PANTHER" id="PTHR42978:SF2">
    <property type="entry name" value="102 KBASES UNSTABLE REGION: FROM 1 TO 119443"/>
    <property type="match status" value="1"/>
</dbReference>
<keyword evidence="5" id="KW-0862">Zinc</keyword>
<dbReference type="AlphaFoldDB" id="A0A3N2DB47"/>
<dbReference type="GO" id="GO:0046872">
    <property type="term" value="F:metal ion binding"/>
    <property type="evidence" value="ECO:0007669"/>
    <property type="project" value="UniProtKB-KW"/>
</dbReference>
<evidence type="ECO:0000313" key="7">
    <source>
        <dbReference type="EMBL" id="ROR97029.1"/>
    </source>
</evidence>
<evidence type="ECO:0000313" key="8">
    <source>
        <dbReference type="Proteomes" id="UP000275356"/>
    </source>
</evidence>
<evidence type="ECO:0000256" key="3">
    <source>
        <dbReference type="ARBA" id="ARBA00022723"/>
    </source>
</evidence>
<keyword evidence="3" id="KW-0479">Metal-binding</keyword>
<dbReference type="GO" id="GO:0016787">
    <property type="term" value="F:hydrolase activity"/>
    <property type="evidence" value="ECO:0007669"/>
    <property type="project" value="UniProtKB-KW"/>
</dbReference>
<keyword evidence="8" id="KW-1185">Reference proteome</keyword>
<name>A0A3N2DB47_9MICO</name>
<dbReference type="PANTHER" id="PTHR42978">
    <property type="entry name" value="QUORUM-QUENCHING LACTONASE YTNP-RELATED-RELATED"/>
    <property type="match status" value="1"/>
</dbReference>
<organism evidence="7 8">
    <name type="scientific">Salana multivorans</name>
    <dbReference type="NCBI Taxonomy" id="120377"/>
    <lineage>
        <taxon>Bacteria</taxon>
        <taxon>Bacillati</taxon>
        <taxon>Actinomycetota</taxon>
        <taxon>Actinomycetes</taxon>
        <taxon>Micrococcales</taxon>
        <taxon>Beutenbergiaceae</taxon>
        <taxon>Salana</taxon>
    </lineage>
</organism>
<dbReference type="OrthoDB" id="3196337at2"/>
<dbReference type="Gene3D" id="3.60.15.10">
    <property type="entry name" value="Ribonuclease Z/Hydroxyacylglutathione hydrolase-like"/>
    <property type="match status" value="1"/>
</dbReference>
<comment type="cofactor">
    <cofactor evidence="1">
        <name>Zn(2+)</name>
        <dbReference type="ChEBI" id="CHEBI:29105"/>
    </cofactor>
</comment>
<comment type="caution">
    <text evidence="7">The sequence shown here is derived from an EMBL/GenBank/DDBJ whole genome shotgun (WGS) entry which is preliminary data.</text>
</comment>
<evidence type="ECO:0000256" key="2">
    <source>
        <dbReference type="ARBA" id="ARBA00007749"/>
    </source>
</evidence>
<dbReference type="SMART" id="SM00849">
    <property type="entry name" value="Lactamase_B"/>
    <property type="match status" value="1"/>
</dbReference>
<sequence length="301" mass="31412">MGSPPPAHRVHLLEAGSTRQLGAIARRGGPWRRVTFPALVAVIEHPDGVVVVDTGYSPRAVAAASRGLSRVYRALLPVTIDPTRTLAAQLDRLGLGPVTDVVVTHLHLDHVGGLADVLDVAAEGPEPRVVLDRAALATFRATRGWAALVRGWVPGTVPDAVDRLAVDPSDLPQADGAWADLGPLPGGRDVLGDGSVVVVPLDGHADGHLGVLVRARGAAGDGGGDDVDDVDLLLVGDAAWDVRAITDGALPAAPVRLISHDWSTYTATIDALGDLRRRRPGLVVLPSHDEAAIRRVRDVLA</sequence>
<dbReference type="InterPro" id="IPR001279">
    <property type="entry name" value="Metallo-B-lactamas"/>
</dbReference>
<evidence type="ECO:0000256" key="5">
    <source>
        <dbReference type="ARBA" id="ARBA00022833"/>
    </source>
</evidence>
<evidence type="ECO:0000256" key="4">
    <source>
        <dbReference type="ARBA" id="ARBA00022801"/>
    </source>
</evidence>
<keyword evidence="4 7" id="KW-0378">Hydrolase</keyword>
<proteinExistence type="inferred from homology"/>
<dbReference type="RefSeq" id="WP_123739129.1">
    <property type="nucleotide sequence ID" value="NZ_RKHQ01000001.1"/>
</dbReference>
<evidence type="ECO:0000256" key="1">
    <source>
        <dbReference type="ARBA" id="ARBA00001947"/>
    </source>
</evidence>